<dbReference type="Gene3D" id="1.10.1450.10">
    <property type="entry name" value="Tetraspanin"/>
    <property type="match status" value="1"/>
</dbReference>
<sequence length="259" mass="29113">MASINKCLKWIFIVFNALFALTGAGIVLLVHVSKIAAMREEVGNFWSASLFGGLMTGISVVGAYGAYREKRWALILFSALVSIGMVICLIGAVNIVNVRHMITRRIEDLFESDDMNTFFQLSQEQHNLECCGTRNGYQDWSSQVPESCICPESYWGTPKCQRVAVSPKKSGYWHKEMYTEVYSEPCLPFFMRFLNTMMDATVGILFGLAIVALIGVTMAIIMTCKIKKQMTAMPVPTYECSKPPAYEELYTMKSMPEHV</sequence>
<evidence type="ECO:0008006" key="8">
    <source>
        <dbReference type="Google" id="ProtNLM"/>
    </source>
</evidence>
<comment type="subcellular location">
    <subcellularLocation>
        <location evidence="1">Membrane</location>
        <topology evidence="1">Multi-pass membrane protein</topology>
    </subcellularLocation>
</comment>
<dbReference type="SUPFAM" id="SSF48652">
    <property type="entry name" value="Tetraspanin"/>
    <property type="match status" value="1"/>
</dbReference>
<dbReference type="GO" id="GO:0005886">
    <property type="term" value="C:plasma membrane"/>
    <property type="evidence" value="ECO:0007669"/>
    <property type="project" value="TreeGrafter"/>
</dbReference>
<keyword evidence="2 5" id="KW-0812">Transmembrane</keyword>
<dbReference type="PANTHER" id="PTHR19282:SF544">
    <property type="entry name" value="TETRASPANIN"/>
    <property type="match status" value="1"/>
</dbReference>
<evidence type="ECO:0000256" key="2">
    <source>
        <dbReference type="ARBA" id="ARBA00022692"/>
    </source>
</evidence>
<keyword evidence="7" id="KW-1185">Reference proteome</keyword>
<accession>A0AAV6FI32</accession>
<evidence type="ECO:0000256" key="4">
    <source>
        <dbReference type="ARBA" id="ARBA00023136"/>
    </source>
</evidence>
<gene>
    <name evidence="6" type="ORF">AALO_G00292440</name>
</gene>
<reference evidence="6" key="1">
    <citation type="submission" date="2020-10" db="EMBL/GenBank/DDBJ databases">
        <title>Chromosome-scale genome assembly of the Allis shad, Alosa alosa.</title>
        <authorList>
            <person name="Margot Z."/>
            <person name="Christophe K."/>
            <person name="Cabau C."/>
            <person name="Louis A."/>
            <person name="Berthelot C."/>
            <person name="Parey E."/>
            <person name="Roest Crollius H."/>
            <person name="Montfort J."/>
            <person name="Robinson-Rechavi M."/>
            <person name="Bucao C."/>
            <person name="Bouchez O."/>
            <person name="Gislard M."/>
            <person name="Lluch J."/>
            <person name="Milhes M."/>
            <person name="Lampietro C."/>
            <person name="Lopez Roques C."/>
            <person name="Donnadieu C."/>
            <person name="Braasch I."/>
            <person name="Desvignes T."/>
            <person name="Postlethwait J."/>
            <person name="Bobe J."/>
            <person name="Guiguen Y."/>
        </authorList>
    </citation>
    <scope>NUCLEOTIDE SEQUENCE</scope>
    <source>
        <strain evidence="6">M-15738</strain>
        <tissue evidence="6">Blood</tissue>
    </source>
</reference>
<evidence type="ECO:0000256" key="3">
    <source>
        <dbReference type="ARBA" id="ARBA00022989"/>
    </source>
</evidence>
<dbReference type="InterPro" id="IPR018499">
    <property type="entry name" value="Tetraspanin/Peripherin"/>
</dbReference>
<dbReference type="PANTHER" id="PTHR19282">
    <property type="entry name" value="TETRASPANIN"/>
    <property type="match status" value="1"/>
</dbReference>
<keyword evidence="3 5" id="KW-1133">Transmembrane helix</keyword>
<dbReference type="Proteomes" id="UP000823561">
    <property type="component" value="Chromosome 23"/>
</dbReference>
<evidence type="ECO:0000313" key="7">
    <source>
        <dbReference type="Proteomes" id="UP000823561"/>
    </source>
</evidence>
<feature type="transmembrane region" description="Helical" evidence="5">
    <location>
        <begin position="74"/>
        <end position="96"/>
    </location>
</feature>
<keyword evidence="4 5" id="KW-0472">Membrane</keyword>
<feature type="transmembrane region" description="Helical" evidence="5">
    <location>
        <begin position="12"/>
        <end position="33"/>
    </location>
</feature>
<evidence type="ECO:0000256" key="1">
    <source>
        <dbReference type="ARBA" id="ARBA00004141"/>
    </source>
</evidence>
<dbReference type="PRINTS" id="PR00259">
    <property type="entry name" value="TMFOUR"/>
</dbReference>
<feature type="transmembrane region" description="Helical" evidence="5">
    <location>
        <begin position="200"/>
        <end position="224"/>
    </location>
</feature>
<dbReference type="AlphaFoldDB" id="A0AAV6FI32"/>
<proteinExistence type="predicted"/>
<dbReference type="InterPro" id="IPR008952">
    <property type="entry name" value="Tetraspanin_EC2_sf"/>
</dbReference>
<name>A0AAV6FI32_9TELE</name>
<dbReference type="EMBL" id="JADWDJ010000023">
    <property type="protein sequence ID" value="KAG5262120.1"/>
    <property type="molecule type" value="Genomic_DNA"/>
</dbReference>
<organism evidence="6 7">
    <name type="scientific">Alosa alosa</name>
    <name type="common">allis shad</name>
    <dbReference type="NCBI Taxonomy" id="278164"/>
    <lineage>
        <taxon>Eukaryota</taxon>
        <taxon>Metazoa</taxon>
        <taxon>Chordata</taxon>
        <taxon>Craniata</taxon>
        <taxon>Vertebrata</taxon>
        <taxon>Euteleostomi</taxon>
        <taxon>Actinopterygii</taxon>
        <taxon>Neopterygii</taxon>
        <taxon>Teleostei</taxon>
        <taxon>Clupei</taxon>
        <taxon>Clupeiformes</taxon>
        <taxon>Clupeoidei</taxon>
        <taxon>Clupeidae</taxon>
        <taxon>Alosa</taxon>
    </lineage>
</organism>
<comment type="caution">
    <text evidence="6">The sequence shown here is derived from an EMBL/GenBank/DDBJ whole genome shotgun (WGS) entry which is preliminary data.</text>
</comment>
<feature type="transmembrane region" description="Helical" evidence="5">
    <location>
        <begin position="45"/>
        <end position="67"/>
    </location>
</feature>
<protein>
    <recommendedName>
        <fullName evidence="8">Tetraspanin</fullName>
    </recommendedName>
</protein>
<dbReference type="Pfam" id="PF00335">
    <property type="entry name" value="Tetraspanin"/>
    <property type="match status" value="1"/>
</dbReference>
<evidence type="ECO:0000256" key="5">
    <source>
        <dbReference type="SAM" id="Phobius"/>
    </source>
</evidence>
<evidence type="ECO:0000313" key="6">
    <source>
        <dbReference type="EMBL" id="KAG5262120.1"/>
    </source>
</evidence>